<keyword evidence="2" id="KW-1185">Reference proteome</keyword>
<dbReference type="NCBIfam" id="TIGR01560">
    <property type="entry name" value="put_DNA_pack"/>
    <property type="match status" value="1"/>
</dbReference>
<dbReference type="OrthoDB" id="8478788at2"/>
<dbReference type="STRING" id="1454373.ACMU_06440"/>
<dbReference type="AlphaFoldDB" id="A0A037ZM05"/>
<comment type="caution">
    <text evidence="1">The sequence shown here is derived from an EMBL/GenBank/DDBJ whole genome shotgun (WGS) entry which is preliminary data.</text>
</comment>
<evidence type="ECO:0000313" key="2">
    <source>
        <dbReference type="Proteomes" id="UP000026249"/>
    </source>
</evidence>
<sequence length="199" mass="21054">MMLIEQTTVPATALPVAEFKDHMRLGTGFADDGAQDALLEALLRAAMAAVEGRTGKALLTRSVSWTITAWRDGCRQAMPVAPVAAITAFRVVDRDGMIATVDTSAYGLEPDTHRPHLVSAGANLPLIPIGGRAEVVFDAGFGATWAEMPADMAQAVMLLAAHYHEHRAATGPDEASMPFGVQALLEPWRTVRILGGAPA</sequence>
<dbReference type="RefSeq" id="WP_035256736.1">
    <property type="nucleotide sequence ID" value="NZ_JFKE01000002.1"/>
</dbReference>
<dbReference type="EMBL" id="JFKE01000002">
    <property type="protein sequence ID" value="KAJ56577.1"/>
    <property type="molecule type" value="Genomic_DNA"/>
</dbReference>
<reference evidence="1 2" key="1">
    <citation type="submission" date="2014-03" db="EMBL/GenBank/DDBJ databases">
        <title>Draft Genome Sequence of Actibacterium mucosum KCTC 23349, a Marine Alphaproteobacterium with Complex Ionic Requirements Isolated from Mediterranean Seawater at Malvarrosa Beach, Valencia, Spain.</title>
        <authorList>
            <person name="Arahal D.R."/>
            <person name="Shao Z."/>
            <person name="Lai Q."/>
            <person name="Pujalte M.J."/>
        </authorList>
    </citation>
    <scope>NUCLEOTIDE SEQUENCE [LARGE SCALE GENOMIC DNA]</scope>
    <source>
        <strain evidence="1 2">KCTC 23349</strain>
    </source>
</reference>
<evidence type="ECO:0000313" key="1">
    <source>
        <dbReference type="EMBL" id="KAJ56577.1"/>
    </source>
</evidence>
<protein>
    <submittedName>
        <fullName evidence="1">Gene transfer agent protein</fullName>
    </submittedName>
</protein>
<dbReference type="NCBIfam" id="TIGR02215">
    <property type="entry name" value="phage_chp_gp8"/>
    <property type="match status" value="1"/>
</dbReference>
<dbReference type="CDD" id="cd08054">
    <property type="entry name" value="gp6"/>
    <property type="match status" value="1"/>
</dbReference>
<organism evidence="1 2">
    <name type="scientific">Actibacterium mucosum KCTC 23349</name>
    <dbReference type="NCBI Taxonomy" id="1454373"/>
    <lineage>
        <taxon>Bacteria</taxon>
        <taxon>Pseudomonadati</taxon>
        <taxon>Pseudomonadota</taxon>
        <taxon>Alphaproteobacteria</taxon>
        <taxon>Rhodobacterales</taxon>
        <taxon>Roseobacteraceae</taxon>
        <taxon>Actibacterium</taxon>
    </lineage>
</organism>
<dbReference type="InterPro" id="IPR006450">
    <property type="entry name" value="Phage_HK97_gp6-like"/>
</dbReference>
<gene>
    <name evidence="1" type="ORF">ACMU_06440</name>
</gene>
<name>A0A037ZM05_9RHOB</name>
<accession>A0A037ZM05</accession>
<dbReference type="Gene3D" id="1.10.3230.30">
    <property type="entry name" value="Phage gp6-like head-tail connector protein"/>
    <property type="match status" value="1"/>
</dbReference>
<dbReference type="Proteomes" id="UP000026249">
    <property type="component" value="Unassembled WGS sequence"/>
</dbReference>
<proteinExistence type="predicted"/>
<dbReference type="InterPro" id="IPR011738">
    <property type="entry name" value="Phage_CHP"/>
</dbReference>